<name>A0ABQ5VWF0_9RHOB</name>
<evidence type="ECO:0000256" key="2">
    <source>
        <dbReference type="ARBA" id="ARBA00022676"/>
    </source>
</evidence>
<dbReference type="RefSeq" id="WP_284378032.1">
    <property type="nucleotide sequence ID" value="NZ_BSNN01000004.1"/>
</dbReference>
<gene>
    <name evidence="5" type="ORF">GCM10007939_17900</name>
</gene>
<reference evidence="6" key="1">
    <citation type="journal article" date="2019" name="Int. J. Syst. Evol. Microbiol.">
        <title>The Global Catalogue of Microorganisms (GCM) 10K type strain sequencing project: providing services to taxonomists for standard genome sequencing and annotation.</title>
        <authorList>
            <consortium name="The Broad Institute Genomics Platform"/>
            <consortium name="The Broad Institute Genome Sequencing Center for Infectious Disease"/>
            <person name="Wu L."/>
            <person name="Ma J."/>
        </authorList>
    </citation>
    <scope>NUCLEOTIDE SEQUENCE [LARGE SCALE GENOMIC DNA]</scope>
    <source>
        <strain evidence="6">NBRC 110140</strain>
    </source>
</reference>
<keyword evidence="3" id="KW-0808">Transferase</keyword>
<comment type="caution">
    <text evidence="5">The sequence shown here is derived from an EMBL/GenBank/DDBJ whole genome shotgun (WGS) entry which is preliminary data.</text>
</comment>
<dbReference type="InterPro" id="IPR029044">
    <property type="entry name" value="Nucleotide-diphossugar_trans"/>
</dbReference>
<keyword evidence="6" id="KW-1185">Reference proteome</keyword>
<evidence type="ECO:0000313" key="6">
    <source>
        <dbReference type="Proteomes" id="UP001156694"/>
    </source>
</evidence>
<accession>A0ABQ5VWF0</accession>
<dbReference type="InterPro" id="IPR001173">
    <property type="entry name" value="Glyco_trans_2-like"/>
</dbReference>
<comment type="similarity">
    <text evidence="1">Belongs to the glycosyltransferase 2 family.</text>
</comment>
<dbReference type="Gene3D" id="3.90.550.10">
    <property type="entry name" value="Spore Coat Polysaccharide Biosynthesis Protein SpsA, Chain A"/>
    <property type="match status" value="1"/>
</dbReference>
<dbReference type="PANTHER" id="PTHR43179:SF12">
    <property type="entry name" value="GALACTOFURANOSYLTRANSFERASE GLFT2"/>
    <property type="match status" value="1"/>
</dbReference>
<keyword evidence="2" id="KW-0328">Glycosyltransferase</keyword>
<evidence type="ECO:0000313" key="5">
    <source>
        <dbReference type="EMBL" id="GLQ35507.1"/>
    </source>
</evidence>
<evidence type="ECO:0000259" key="4">
    <source>
        <dbReference type="Pfam" id="PF00535"/>
    </source>
</evidence>
<dbReference type="SUPFAM" id="SSF53448">
    <property type="entry name" value="Nucleotide-diphospho-sugar transferases"/>
    <property type="match status" value="1"/>
</dbReference>
<feature type="domain" description="Glycosyltransferase 2-like" evidence="4">
    <location>
        <begin position="8"/>
        <end position="167"/>
    </location>
</feature>
<dbReference type="Proteomes" id="UP001156694">
    <property type="component" value="Unassembled WGS sequence"/>
</dbReference>
<dbReference type="PANTHER" id="PTHR43179">
    <property type="entry name" value="RHAMNOSYLTRANSFERASE WBBL"/>
    <property type="match status" value="1"/>
</dbReference>
<evidence type="ECO:0000256" key="3">
    <source>
        <dbReference type="ARBA" id="ARBA00022679"/>
    </source>
</evidence>
<sequence length="406" mass="45090">MTAQPAISVIIVSQGRDDLLTSVLRALRLQRFKNFEVIVVTRSQPAGFVPPEIDPDHIKYVNFTQENISAARNQGLAIAAGEIAAFIDDDAIPDPDWLARLIPAFDNPQVGAAGGFVRGRNGISYQWRGIEFDVCGRDYDLEITAPMTRGIENGRVLKVQGTNCAFRLSAILPLGGFDEGFRYYLDETDLSLRVAQAGWLTSIIPDAQVHHGFAASTRRSAARIPQSLELLGRSMQRFLQKHAPEQIDAQCAQFSKDQHRRLSGLLVWGHLDVMDMGYLMDTLKAGLSDSAVFSPVGAIEQASDFLQYPTSEMGDVVLHASIWRRGSLMKRAKESADRGNIVNAFCLSYTTLFHKRIFHKDGYWMQTGGVFGKSNRSGSLLFLKGFTIKSRVIAEVKRLGIDARFY</sequence>
<proteinExistence type="inferred from homology"/>
<protein>
    <recommendedName>
        <fullName evidence="4">Glycosyltransferase 2-like domain-containing protein</fullName>
    </recommendedName>
</protein>
<evidence type="ECO:0000256" key="1">
    <source>
        <dbReference type="ARBA" id="ARBA00006739"/>
    </source>
</evidence>
<dbReference type="Pfam" id="PF00535">
    <property type="entry name" value="Glycos_transf_2"/>
    <property type="match status" value="1"/>
</dbReference>
<dbReference type="EMBL" id="BSNN01000004">
    <property type="protein sequence ID" value="GLQ35507.1"/>
    <property type="molecule type" value="Genomic_DNA"/>
</dbReference>
<organism evidence="5 6">
    <name type="scientific">Amylibacter marinus</name>
    <dbReference type="NCBI Taxonomy" id="1475483"/>
    <lineage>
        <taxon>Bacteria</taxon>
        <taxon>Pseudomonadati</taxon>
        <taxon>Pseudomonadota</taxon>
        <taxon>Alphaproteobacteria</taxon>
        <taxon>Rhodobacterales</taxon>
        <taxon>Paracoccaceae</taxon>
        <taxon>Amylibacter</taxon>
    </lineage>
</organism>